<organism evidence="1 2">
    <name type="scientific">Pseudomonas fitomaticsae</name>
    <dbReference type="NCBI Taxonomy" id="2837969"/>
    <lineage>
        <taxon>Bacteria</taxon>
        <taxon>Pseudomonadati</taxon>
        <taxon>Pseudomonadota</taxon>
        <taxon>Gammaproteobacteria</taxon>
        <taxon>Pseudomonadales</taxon>
        <taxon>Pseudomonadaceae</taxon>
        <taxon>Pseudomonas</taxon>
    </lineage>
</organism>
<dbReference type="Proteomes" id="UP001162907">
    <property type="component" value="Chromosome"/>
</dbReference>
<evidence type="ECO:0000313" key="2">
    <source>
        <dbReference type="Proteomes" id="UP001162907"/>
    </source>
</evidence>
<evidence type="ECO:0000313" key="1">
    <source>
        <dbReference type="EMBL" id="UFP99044.1"/>
    </source>
</evidence>
<reference evidence="1 2" key="1">
    <citation type="journal article" date="2022" name="Int. J. Syst. Evol. Microbiol.">
        <title>Pseudomonas fitomaticsae sp. nov., isolated at Marimurtra Botanical Garden in Blanes, Catalonia, Spain.</title>
        <authorList>
            <person name="Atanasov K.E."/>
            <person name="Galbis D.M."/>
            <person name="Cornado D."/>
            <person name="Serpico A."/>
            <person name="Sanchez G."/>
            <person name="Bosch M."/>
            <person name="Ferrer A."/>
            <person name="Altabella T."/>
        </authorList>
    </citation>
    <scope>NUCLEOTIDE SEQUENCE [LARGE SCALE GENOMIC DNA]</scope>
    <source>
        <strain evidence="1 2">FIT81</strain>
    </source>
</reference>
<evidence type="ECO:0008006" key="3">
    <source>
        <dbReference type="Google" id="ProtNLM"/>
    </source>
</evidence>
<gene>
    <name evidence="1" type="ORF">KJY40_23860</name>
</gene>
<sequence length="126" mass="14086">MSKDAAVKATDLLLIGISDDQKFTAELQLIAEFRQDGKSFNYHLDNYWAQKHLDAIGKIELKVGDEPSKVLTETAITNGENHKIEGCGDVITPFQKANLEFVFTFTFSHGATVEAKGKRELVFPWP</sequence>
<proteinExistence type="predicted"/>
<keyword evidence="2" id="KW-1185">Reference proteome</keyword>
<dbReference type="RefSeq" id="WP_230733158.1">
    <property type="nucleotide sequence ID" value="NZ_CP075567.1"/>
</dbReference>
<name>A0ABY3PZ45_9PSED</name>
<dbReference type="EMBL" id="CP075567">
    <property type="protein sequence ID" value="UFP99044.1"/>
    <property type="molecule type" value="Genomic_DNA"/>
</dbReference>
<protein>
    <recommendedName>
        <fullName evidence="3">Immunity protein 50</fullName>
    </recommendedName>
</protein>
<accession>A0ABY3PZ45</accession>